<dbReference type="InterPro" id="IPR046347">
    <property type="entry name" value="bZIP_sf"/>
</dbReference>
<feature type="region of interest" description="Disordered" evidence="6">
    <location>
        <begin position="88"/>
        <end position="124"/>
    </location>
</feature>
<name>A0A833QM49_9POAL</name>
<keyword evidence="3" id="KW-0238">DNA-binding</keyword>
<dbReference type="OrthoDB" id="664875at2759"/>
<dbReference type="Proteomes" id="UP000623129">
    <property type="component" value="Unassembled WGS sequence"/>
</dbReference>
<proteinExistence type="predicted"/>
<dbReference type="SMART" id="SM00338">
    <property type="entry name" value="BRLZ"/>
    <property type="match status" value="1"/>
</dbReference>
<evidence type="ECO:0000256" key="2">
    <source>
        <dbReference type="ARBA" id="ARBA00023015"/>
    </source>
</evidence>
<evidence type="ECO:0000313" key="8">
    <source>
        <dbReference type="EMBL" id="KAF3325299.1"/>
    </source>
</evidence>
<feature type="compositionally biased region" description="Acidic residues" evidence="6">
    <location>
        <begin position="101"/>
        <end position="120"/>
    </location>
</feature>
<evidence type="ECO:0000256" key="3">
    <source>
        <dbReference type="ARBA" id="ARBA00023125"/>
    </source>
</evidence>
<dbReference type="AlphaFoldDB" id="A0A833QM49"/>
<reference evidence="8" key="1">
    <citation type="submission" date="2020-01" db="EMBL/GenBank/DDBJ databases">
        <title>Genome sequence of Kobresia littledalei, the first chromosome-level genome in the family Cyperaceae.</title>
        <authorList>
            <person name="Qu G."/>
        </authorList>
    </citation>
    <scope>NUCLEOTIDE SEQUENCE</scope>
    <source>
        <strain evidence="8">C.B.Clarke</strain>
        <tissue evidence="8">Leaf</tissue>
    </source>
</reference>
<accession>A0A833QM49</accession>
<dbReference type="PROSITE" id="PS50217">
    <property type="entry name" value="BZIP"/>
    <property type="match status" value="1"/>
</dbReference>
<keyword evidence="9" id="KW-1185">Reference proteome</keyword>
<protein>
    <submittedName>
        <fullName evidence="8">Light-inducible protein CPRF2-like isoform X2</fullName>
    </submittedName>
</protein>
<feature type="compositionally biased region" description="Polar residues" evidence="6">
    <location>
        <begin position="88"/>
        <end position="97"/>
    </location>
</feature>
<evidence type="ECO:0000256" key="1">
    <source>
        <dbReference type="ARBA" id="ARBA00004123"/>
    </source>
</evidence>
<dbReference type="Gene3D" id="1.20.5.170">
    <property type="match status" value="1"/>
</dbReference>
<evidence type="ECO:0000313" key="9">
    <source>
        <dbReference type="Proteomes" id="UP000623129"/>
    </source>
</evidence>
<dbReference type="InterPro" id="IPR004827">
    <property type="entry name" value="bZIP"/>
</dbReference>
<dbReference type="PANTHER" id="PTHR46408:SF2">
    <property type="entry name" value="OS12G0601800 PROTEIN"/>
    <property type="match status" value="1"/>
</dbReference>
<dbReference type="Pfam" id="PF12498">
    <property type="entry name" value="bZIP_C"/>
    <property type="match status" value="1"/>
</dbReference>
<organism evidence="8 9">
    <name type="scientific">Carex littledalei</name>
    <dbReference type="NCBI Taxonomy" id="544730"/>
    <lineage>
        <taxon>Eukaryota</taxon>
        <taxon>Viridiplantae</taxon>
        <taxon>Streptophyta</taxon>
        <taxon>Embryophyta</taxon>
        <taxon>Tracheophyta</taxon>
        <taxon>Spermatophyta</taxon>
        <taxon>Magnoliopsida</taxon>
        <taxon>Liliopsida</taxon>
        <taxon>Poales</taxon>
        <taxon>Cyperaceae</taxon>
        <taxon>Cyperoideae</taxon>
        <taxon>Cariceae</taxon>
        <taxon>Carex</taxon>
        <taxon>Carex subgen. Euthyceras</taxon>
    </lineage>
</organism>
<keyword evidence="2" id="KW-0805">Transcription regulation</keyword>
<gene>
    <name evidence="8" type="ORF">FCM35_KLT10370</name>
</gene>
<comment type="subcellular location">
    <subcellularLocation>
        <location evidence="1">Nucleus</location>
    </subcellularLocation>
</comment>
<evidence type="ECO:0000259" key="7">
    <source>
        <dbReference type="PROSITE" id="PS50217"/>
    </source>
</evidence>
<dbReference type="GO" id="GO:0005634">
    <property type="term" value="C:nucleus"/>
    <property type="evidence" value="ECO:0007669"/>
    <property type="project" value="UniProtKB-SubCell"/>
</dbReference>
<dbReference type="EMBL" id="SWLB01000020">
    <property type="protein sequence ID" value="KAF3325299.1"/>
    <property type="molecule type" value="Genomic_DNA"/>
</dbReference>
<dbReference type="PROSITE" id="PS00036">
    <property type="entry name" value="BZIP_BASIC"/>
    <property type="match status" value="1"/>
</dbReference>
<feature type="domain" description="BZIP" evidence="7">
    <location>
        <begin position="123"/>
        <end position="177"/>
    </location>
</feature>
<evidence type="ECO:0000256" key="6">
    <source>
        <dbReference type="SAM" id="MobiDB-lite"/>
    </source>
</evidence>
<dbReference type="PANTHER" id="PTHR46408">
    <property type="entry name" value="BASIC LEUCINE ZIPPER 63"/>
    <property type="match status" value="1"/>
</dbReference>
<keyword evidence="4" id="KW-0804">Transcription</keyword>
<evidence type="ECO:0000256" key="5">
    <source>
        <dbReference type="ARBA" id="ARBA00023242"/>
    </source>
</evidence>
<dbReference type="InterPro" id="IPR020983">
    <property type="entry name" value="Basic_leucine-zipper_C"/>
</dbReference>
<dbReference type="GO" id="GO:0003677">
    <property type="term" value="F:DNA binding"/>
    <property type="evidence" value="ECO:0007669"/>
    <property type="project" value="UniProtKB-KW"/>
</dbReference>
<evidence type="ECO:0000256" key="4">
    <source>
        <dbReference type="ARBA" id="ARBA00023163"/>
    </source>
</evidence>
<dbReference type="GO" id="GO:0003700">
    <property type="term" value="F:DNA-binding transcription factor activity"/>
    <property type="evidence" value="ECO:0007669"/>
    <property type="project" value="InterPro"/>
</dbReference>
<sequence length="317" mass="35155">MNRSSSEICFQKFLEEADGPPLSGEDGVEIKASQPLDQPPTTADVDPEEYAVVLKKKLDMYCAAVAKSMGSKDSPLLGLQPSSNGIGLTSANSCSSKELSEENEEDMELEGDNEITDDMDPTNAKRMRRMLSNRESARRSRRRKQAHTNDLEAEVLQLRVENSSLLKRLTDLTQKYNNASVDKRVLKADVETLRAKVKMAEDTVKRVTGTGLGDELYCSFSLGPPDRISDGTVVTAKEGVTHFLWEPTNEFIGPSDIDATGTIINRSDTKMDRTRSLQRVASLECLQKKMRVGSSPREMNQWDAVMLNGSEVTDKQN</sequence>
<comment type="caution">
    <text evidence="8">The sequence shown here is derived from an EMBL/GenBank/DDBJ whole genome shotgun (WGS) entry which is preliminary data.</text>
</comment>
<dbReference type="FunFam" id="1.20.5.170:FF:000020">
    <property type="entry name" value="BZIP transcription factor"/>
    <property type="match status" value="1"/>
</dbReference>
<keyword evidence="5" id="KW-0539">Nucleus</keyword>
<dbReference type="SUPFAM" id="SSF57959">
    <property type="entry name" value="Leucine zipper domain"/>
    <property type="match status" value="1"/>
</dbReference>
<feature type="region of interest" description="Disordered" evidence="6">
    <location>
        <begin position="13"/>
        <end position="45"/>
    </location>
</feature>
<dbReference type="Pfam" id="PF00170">
    <property type="entry name" value="bZIP_1"/>
    <property type="match status" value="1"/>
</dbReference>